<comment type="function">
    <text evidence="4">Lipolytic acyl hydrolase (LAH).</text>
</comment>
<accession>A0A835YPF5</accession>
<dbReference type="Pfam" id="PF01734">
    <property type="entry name" value="Patatin"/>
    <property type="match status" value="1"/>
</dbReference>
<dbReference type="SUPFAM" id="SSF52151">
    <property type="entry name" value="FabD/lysophospholipase-like"/>
    <property type="match status" value="1"/>
</dbReference>
<dbReference type="PROSITE" id="PS51635">
    <property type="entry name" value="PNPLA"/>
    <property type="match status" value="1"/>
</dbReference>
<evidence type="ECO:0000256" key="5">
    <source>
        <dbReference type="SAM" id="MobiDB-lite"/>
    </source>
</evidence>
<keyword evidence="8" id="KW-1185">Reference proteome</keyword>
<dbReference type="GO" id="GO:0004620">
    <property type="term" value="F:phospholipase activity"/>
    <property type="evidence" value="ECO:0007669"/>
    <property type="project" value="TreeGrafter"/>
</dbReference>
<dbReference type="PANTHER" id="PTHR32176:SF92">
    <property type="entry name" value="XYLOSE ISOMERASE"/>
    <property type="match status" value="1"/>
</dbReference>
<dbReference type="Gene3D" id="3.40.1090.10">
    <property type="entry name" value="Cytosolic phospholipase A2 catalytic domain"/>
    <property type="match status" value="2"/>
</dbReference>
<feature type="short sequence motif" description="GXGXXG" evidence="3">
    <location>
        <begin position="36"/>
        <end position="41"/>
    </location>
</feature>
<evidence type="ECO:0000256" key="3">
    <source>
        <dbReference type="PROSITE-ProRule" id="PRU01161"/>
    </source>
</evidence>
<organism evidence="7 8">
    <name type="scientific">Edaphochlamys debaryana</name>
    <dbReference type="NCBI Taxonomy" id="47281"/>
    <lineage>
        <taxon>Eukaryota</taxon>
        <taxon>Viridiplantae</taxon>
        <taxon>Chlorophyta</taxon>
        <taxon>core chlorophytes</taxon>
        <taxon>Chlorophyceae</taxon>
        <taxon>CS clade</taxon>
        <taxon>Chlamydomonadales</taxon>
        <taxon>Chlamydomonadales incertae sedis</taxon>
        <taxon>Edaphochlamys</taxon>
    </lineage>
</organism>
<dbReference type="OrthoDB" id="545248at2759"/>
<evidence type="ECO:0000256" key="2">
    <source>
        <dbReference type="ARBA" id="ARBA00023098"/>
    </source>
</evidence>
<name>A0A835YPF5_9CHLO</name>
<dbReference type="AlphaFoldDB" id="A0A835YPF5"/>
<dbReference type="InterPro" id="IPR016035">
    <property type="entry name" value="Acyl_Trfase/lysoPLipase"/>
</dbReference>
<proteinExistence type="inferred from homology"/>
<dbReference type="EMBL" id="JAEHOE010000002">
    <property type="protein sequence ID" value="KAG2501439.1"/>
    <property type="molecule type" value="Genomic_DNA"/>
</dbReference>
<evidence type="ECO:0000256" key="1">
    <source>
        <dbReference type="ARBA" id="ARBA00010240"/>
    </source>
</evidence>
<evidence type="ECO:0000259" key="6">
    <source>
        <dbReference type="PROSITE" id="PS51635"/>
    </source>
</evidence>
<comment type="similarity">
    <text evidence="1 4">Belongs to the patatin family.</text>
</comment>
<evidence type="ECO:0000313" key="7">
    <source>
        <dbReference type="EMBL" id="KAG2501439.1"/>
    </source>
</evidence>
<feature type="region of interest" description="Disordered" evidence="5">
    <location>
        <begin position="588"/>
        <end position="614"/>
    </location>
</feature>
<evidence type="ECO:0000313" key="8">
    <source>
        <dbReference type="Proteomes" id="UP000612055"/>
    </source>
</evidence>
<keyword evidence="3 4" id="KW-0442">Lipid degradation</keyword>
<feature type="domain" description="PNPLA" evidence="6">
    <location>
        <begin position="32"/>
        <end position="465"/>
    </location>
</feature>
<keyword evidence="3 4" id="KW-0378">Hydrolase</keyword>
<comment type="domain">
    <text evidence="4">The nitrogen atoms of the two glycine residues in the GGXR motif define the oxyanion hole, and stabilize the oxyanion that forms during the nucleophilic attack by the catalytic serine during substrate cleavage.</text>
</comment>
<sequence length="705" mass="76218">MAQKQRWPVVMSRTDLEDKNKHLHISRTPTLLSLDGGGMRGVITAQVLKQLEDSLKQVLWKERLLQKAAVDRLLQDALERGVISAEQKQQLSAEYSVKAPAELNPAGAINVTADSTANGNGNGAGPAPAEDKYVKLWRDYRVRQSHILSEPANWATVKKCFDVDIADFFDQLAGTSTGGLLALYLAAKGGKLEENTLKAGKKLKSRPGSASGASDFYMDNGIRIFDTNEDEKVKRFLGSGGKFQHTADGLDAVLTEAFGDLTLNDLEACGTNVLVTTVDVAHKRTASFFHMSGKPAPAYTGPVTADSKGGSGLATPLRKGDMYKLVLARDPHRLGAPMLHGAEAEAAAEQARRSLATGWLSPMVNYGDQAVPGGQEHATEGTLGTNRRDMHFIAATGGWVAPMNYELYNFSLVDVARATSAAPAYLPPKVIKPVLPRGQPVPGAWDYRVFVDGGLANNDPAYMGLAQMLQRNNVAGLMDCAILSIGTGTKASYDGYNPPNPATKRTWGQWFTGGLLGAANWVSRGKLTGVENIPGTIAHVGELVGLAMDLNGEDKENIMKVTLYGLLRMTEGTYMRIQIKDEKDEYKKAAEAADPSAGASATKRALEASDGDAVDLSDETKQAWKDALGKMDDPRPEVLEAYKEMGEALAERFAVRLNWWVRCFVFGLEDASRWPYVLELKDLQGKEALGGKFLERAITTGQATV</sequence>
<dbReference type="EC" id="3.1.1.-" evidence="4"/>
<dbReference type="InterPro" id="IPR002641">
    <property type="entry name" value="PNPLA_dom"/>
</dbReference>
<dbReference type="PANTHER" id="PTHR32176">
    <property type="entry name" value="XYLOSE ISOMERASE"/>
    <property type="match status" value="1"/>
</dbReference>
<reference evidence="7" key="1">
    <citation type="journal article" date="2020" name="bioRxiv">
        <title>Comparative genomics of Chlamydomonas.</title>
        <authorList>
            <person name="Craig R.J."/>
            <person name="Hasan A.R."/>
            <person name="Ness R.W."/>
            <person name="Keightley P.D."/>
        </authorList>
    </citation>
    <scope>NUCLEOTIDE SEQUENCE</scope>
    <source>
        <strain evidence="7">CCAP 11/70</strain>
    </source>
</reference>
<feature type="compositionally biased region" description="Low complexity" evidence="5">
    <location>
        <begin position="592"/>
        <end position="601"/>
    </location>
</feature>
<evidence type="ECO:0000256" key="4">
    <source>
        <dbReference type="RuleBase" id="RU361262"/>
    </source>
</evidence>
<dbReference type="Proteomes" id="UP000612055">
    <property type="component" value="Unassembled WGS sequence"/>
</dbReference>
<protein>
    <recommendedName>
        <fullName evidence="4">Patatin</fullName>
        <ecNumber evidence="4">3.1.1.-</ecNumber>
    </recommendedName>
</protein>
<keyword evidence="2 3" id="KW-0443">Lipid metabolism</keyword>
<dbReference type="GO" id="GO:0047372">
    <property type="term" value="F:monoacylglycerol lipase activity"/>
    <property type="evidence" value="ECO:0007669"/>
    <property type="project" value="TreeGrafter"/>
</dbReference>
<comment type="caution">
    <text evidence="7">The sequence shown here is derived from an EMBL/GenBank/DDBJ whole genome shotgun (WGS) entry which is preliminary data.</text>
</comment>
<feature type="active site" description="Proton acceptor" evidence="3">
    <location>
        <position position="452"/>
    </location>
</feature>
<feature type="short sequence motif" description="GXSXG" evidence="3">
    <location>
        <begin position="174"/>
        <end position="178"/>
    </location>
</feature>
<dbReference type="GO" id="GO:0016042">
    <property type="term" value="P:lipid catabolic process"/>
    <property type="evidence" value="ECO:0007669"/>
    <property type="project" value="UniProtKB-UniRule"/>
</dbReference>
<feature type="short sequence motif" description="DGA/G" evidence="3">
    <location>
        <begin position="452"/>
        <end position="454"/>
    </location>
</feature>
<feature type="active site" description="Nucleophile" evidence="3">
    <location>
        <position position="176"/>
    </location>
</feature>
<gene>
    <name evidence="7" type="ORF">HYH03_001222</name>
</gene>